<dbReference type="InterPro" id="IPR045090">
    <property type="entry name" value="Pept_M3A_M3B"/>
</dbReference>
<keyword evidence="1 6" id="KW-0645">Protease</keyword>
<dbReference type="Gene3D" id="1.10.1370.20">
    <property type="entry name" value="Oligoendopeptidase f, C-terminal domain"/>
    <property type="match status" value="1"/>
</dbReference>
<accession>A0ABS2MNU5</accession>
<evidence type="ECO:0000256" key="4">
    <source>
        <dbReference type="ARBA" id="ARBA00022833"/>
    </source>
</evidence>
<dbReference type="RefSeq" id="WP_204662092.1">
    <property type="nucleotide sequence ID" value="NZ_JAFBDT010000003.1"/>
</dbReference>
<evidence type="ECO:0000259" key="7">
    <source>
        <dbReference type="Pfam" id="PF01432"/>
    </source>
</evidence>
<organism evidence="9 10">
    <name type="scientific">Fusibacter tunisiensis</name>
    <dbReference type="NCBI Taxonomy" id="1008308"/>
    <lineage>
        <taxon>Bacteria</taxon>
        <taxon>Bacillati</taxon>
        <taxon>Bacillota</taxon>
        <taxon>Clostridia</taxon>
        <taxon>Eubacteriales</taxon>
        <taxon>Eubacteriales Family XII. Incertae Sedis</taxon>
        <taxon>Fusibacter</taxon>
    </lineage>
</organism>
<dbReference type="Gene3D" id="1.10.287.830">
    <property type="entry name" value="putative peptidase helix hairpin domain like"/>
    <property type="match status" value="1"/>
</dbReference>
<evidence type="ECO:0000313" key="10">
    <source>
        <dbReference type="Proteomes" id="UP000767854"/>
    </source>
</evidence>
<dbReference type="SUPFAM" id="SSF55486">
    <property type="entry name" value="Metalloproteases ('zincins'), catalytic domain"/>
    <property type="match status" value="1"/>
</dbReference>
<evidence type="ECO:0000256" key="3">
    <source>
        <dbReference type="ARBA" id="ARBA00022801"/>
    </source>
</evidence>
<reference evidence="9 10" key="1">
    <citation type="submission" date="2021-01" db="EMBL/GenBank/DDBJ databases">
        <title>Genomic Encyclopedia of Type Strains, Phase IV (KMG-IV): sequencing the most valuable type-strain genomes for metagenomic binning, comparative biology and taxonomic classification.</title>
        <authorList>
            <person name="Goeker M."/>
        </authorList>
    </citation>
    <scope>NUCLEOTIDE SEQUENCE [LARGE SCALE GENOMIC DNA]</scope>
    <source>
        <strain evidence="9 10">DSM 24436</strain>
    </source>
</reference>
<evidence type="ECO:0000256" key="5">
    <source>
        <dbReference type="ARBA" id="ARBA00023049"/>
    </source>
</evidence>
<dbReference type="EC" id="3.4.24.-" evidence="6"/>
<dbReference type="InterPro" id="IPR013647">
    <property type="entry name" value="OligopepF_N_dom"/>
</dbReference>
<dbReference type="Pfam" id="PF01432">
    <property type="entry name" value="Peptidase_M3"/>
    <property type="match status" value="1"/>
</dbReference>
<keyword evidence="5 6" id="KW-0482">Metalloprotease</keyword>
<dbReference type="NCBIfam" id="TIGR00181">
    <property type="entry name" value="pepF"/>
    <property type="match status" value="1"/>
</dbReference>
<sequence>MKRADVAEQYKWDLSDLFETDANWEAEFISVKADAEQFRVYKGRLLESAEVLHEAIQAKEKLTRKMTNLVTYARLRHDEDTRDPIYQGMAARVESLMAEIGEMMSFFNPEILGAPYSEVEAFLAYPPLSIYRKAFEDLFRNKPHTLSEEIESILAQTEEMGSVPSNVYGMLLNADMTFEDAIDSEGKVHKLTNGSYISLMMSKDRVLREDAFNKYYKTYETHINTIATLMQSEVKKNIFYSRMRKHTSAREAALFQNNVPTSVPDQLIQAVNDNLETFYKYMKLRKRVLGVTDLHLYDVYTPIVSNVEFPVTFEEAKGMVTEAIAPLGKSYQNTIKSAFSSRWIDVFETEGKRSGAYSWGTYDSKPYVLLNHKENVDSMFTLAHELGHSMHSYLTRGTQPYVYGNYSIFVAEVASTTNEALLNDYLMKTLTDENKKKYILNHYLEQFRGTIFRQTMFAEFERDIHAHVENGGALTADYLCNHYLDLNRKYFGPDVVVDDAIKYEWARIPHMYYNFYVYQYATGFSAAIALADKMLTEGQPAVDRYLEFLSSGSSDYPINILRKAGADMETDAPVKGALNVFKKVVDELDQML</sequence>
<proteinExistence type="inferred from homology"/>
<keyword evidence="2 6" id="KW-0479">Metal-binding</keyword>
<dbReference type="Gene3D" id="1.20.140.70">
    <property type="entry name" value="Oligopeptidase f, N-terminal domain"/>
    <property type="match status" value="1"/>
</dbReference>
<comment type="similarity">
    <text evidence="6">Belongs to the peptidase M3B family.</text>
</comment>
<dbReference type="InterPro" id="IPR042088">
    <property type="entry name" value="OligoPept_F_C"/>
</dbReference>
<keyword evidence="3 6" id="KW-0378">Hydrolase</keyword>
<dbReference type="Proteomes" id="UP000767854">
    <property type="component" value="Unassembled WGS sequence"/>
</dbReference>
<feature type="domain" description="Peptidase M3A/M3B catalytic" evidence="7">
    <location>
        <begin position="199"/>
        <end position="577"/>
    </location>
</feature>
<dbReference type="EMBL" id="JAFBDT010000003">
    <property type="protein sequence ID" value="MBM7561076.1"/>
    <property type="molecule type" value="Genomic_DNA"/>
</dbReference>
<keyword evidence="10" id="KW-1185">Reference proteome</keyword>
<comment type="cofactor">
    <cofactor evidence="6">
        <name>Zn(2+)</name>
        <dbReference type="ChEBI" id="CHEBI:29105"/>
    </cofactor>
    <text evidence="6">Binds 1 zinc ion.</text>
</comment>
<protein>
    <recommendedName>
        <fullName evidence="6">Oligopeptidase F</fullName>
        <ecNumber evidence="6">3.4.24.-</ecNumber>
    </recommendedName>
</protein>
<dbReference type="PANTHER" id="PTHR11804:SF84">
    <property type="entry name" value="SACCHAROLYSIN"/>
    <property type="match status" value="1"/>
</dbReference>
<comment type="function">
    <text evidence="6">Has oligopeptidase activity and degrades a variety of small bioactive peptides.</text>
</comment>
<keyword evidence="4 6" id="KW-0862">Zinc</keyword>
<evidence type="ECO:0000313" key="9">
    <source>
        <dbReference type="EMBL" id="MBM7561076.1"/>
    </source>
</evidence>
<comment type="caution">
    <text evidence="9">The sequence shown here is derived from an EMBL/GenBank/DDBJ whole genome shotgun (WGS) entry which is preliminary data.</text>
</comment>
<evidence type="ECO:0000256" key="1">
    <source>
        <dbReference type="ARBA" id="ARBA00022670"/>
    </source>
</evidence>
<evidence type="ECO:0000259" key="8">
    <source>
        <dbReference type="Pfam" id="PF08439"/>
    </source>
</evidence>
<dbReference type="Pfam" id="PF08439">
    <property type="entry name" value="Peptidase_M3_N"/>
    <property type="match status" value="1"/>
</dbReference>
<dbReference type="CDD" id="cd09608">
    <property type="entry name" value="M3B_PepF"/>
    <property type="match status" value="1"/>
</dbReference>
<evidence type="ECO:0000256" key="2">
    <source>
        <dbReference type="ARBA" id="ARBA00022723"/>
    </source>
</evidence>
<name>A0ABS2MNU5_9FIRM</name>
<dbReference type="InterPro" id="IPR004438">
    <property type="entry name" value="Peptidase_M3B"/>
</dbReference>
<gene>
    <name evidence="9" type="ORF">JOC49_000593</name>
</gene>
<dbReference type="GO" id="GO:0016787">
    <property type="term" value="F:hydrolase activity"/>
    <property type="evidence" value="ECO:0007669"/>
    <property type="project" value="UniProtKB-KW"/>
</dbReference>
<dbReference type="PANTHER" id="PTHR11804">
    <property type="entry name" value="PROTEASE M3 THIMET OLIGOPEPTIDASE-RELATED"/>
    <property type="match status" value="1"/>
</dbReference>
<feature type="domain" description="Oligopeptidase F N-terminal" evidence="8">
    <location>
        <begin position="110"/>
        <end position="178"/>
    </location>
</feature>
<evidence type="ECO:0000256" key="6">
    <source>
        <dbReference type="RuleBase" id="RU368091"/>
    </source>
</evidence>
<dbReference type="InterPro" id="IPR001567">
    <property type="entry name" value="Pept_M3A_M3B_dom"/>
</dbReference>